<proteinExistence type="predicted"/>
<accession>X1VV36</accession>
<protein>
    <submittedName>
        <fullName evidence="1">Uncharacterized protein</fullName>
    </submittedName>
</protein>
<gene>
    <name evidence="1" type="ORF">S12H4_60272</name>
</gene>
<evidence type="ECO:0000313" key="1">
    <source>
        <dbReference type="EMBL" id="GAJ21656.1"/>
    </source>
</evidence>
<feature type="non-terminal residue" evidence="1">
    <location>
        <position position="1"/>
    </location>
</feature>
<sequence length="29" mass="3723">YRKHPNDIRREIERHRELISRRQDYDLAS</sequence>
<name>X1VV36_9ZZZZ</name>
<comment type="caution">
    <text evidence="1">The sequence shown here is derived from an EMBL/GenBank/DDBJ whole genome shotgun (WGS) entry which is preliminary data.</text>
</comment>
<dbReference type="AlphaFoldDB" id="X1VV36"/>
<dbReference type="EMBL" id="BARW01039624">
    <property type="protein sequence ID" value="GAJ21656.1"/>
    <property type="molecule type" value="Genomic_DNA"/>
</dbReference>
<reference evidence="1" key="1">
    <citation type="journal article" date="2014" name="Front. Microbiol.">
        <title>High frequency of phylogenetically diverse reductive dehalogenase-homologous genes in deep subseafloor sedimentary metagenomes.</title>
        <authorList>
            <person name="Kawai M."/>
            <person name="Futagami T."/>
            <person name="Toyoda A."/>
            <person name="Takaki Y."/>
            <person name="Nishi S."/>
            <person name="Hori S."/>
            <person name="Arai W."/>
            <person name="Tsubouchi T."/>
            <person name="Morono Y."/>
            <person name="Uchiyama I."/>
            <person name="Ito T."/>
            <person name="Fujiyama A."/>
            <person name="Inagaki F."/>
            <person name="Takami H."/>
        </authorList>
    </citation>
    <scope>NUCLEOTIDE SEQUENCE</scope>
    <source>
        <strain evidence="1">Expedition CK06-06</strain>
    </source>
</reference>
<organism evidence="1">
    <name type="scientific">marine sediment metagenome</name>
    <dbReference type="NCBI Taxonomy" id="412755"/>
    <lineage>
        <taxon>unclassified sequences</taxon>
        <taxon>metagenomes</taxon>
        <taxon>ecological metagenomes</taxon>
    </lineage>
</organism>